<dbReference type="GO" id="GO:0005581">
    <property type="term" value="C:collagen trimer"/>
    <property type="evidence" value="ECO:0007669"/>
    <property type="project" value="UniProtKB-KW"/>
</dbReference>
<feature type="compositionally biased region" description="Basic and acidic residues" evidence="5">
    <location>
        <begin position="206"/>
        <end position="218"/>
    </location>
</feature>
<feature type="domain" description="C1q" evidence="6">
    <location>
        <begin position="285"/>
        <end position="421"/>
    </location>
</feature>
<evidence type="ECO:0000259" key="6">
    <source>
        <dbReference type="PROSITE" id="PS50871"/>
    </source>
</evidence>
<feature type="region of interest" description="Disordered" evidence="5">
    <location>
        <begin position="173"/>
        <end position="284"/>
    </location>
</feature>
<reference evidence="7" key="2">
    <citation type="submission" date="2025-08" db="UniProtKB">
        <authorList>
            <consortium name="Ensembl"/>
        </authorList>
    </citation>
    <scope>IDENTIFICATION</scope>
</reference>
<keyword evidence="3" id="KW-0732">Signal</keyword>
<dbReference type="Proteomes" id="UP000008225">
    <property type="component" value="Chromosome 2"/>
</dbReference>
<dbReference type="PANTHER" id="PTHR15427">
    <property type="entry name" value="EMILIN ELASTIN MICROFIBRIL INTERFACE-LOCATED PROTEIN ELASTIN MICROFIBRIL INTERFACER"/>
    <property type="match status" value="1"/>
</dbReference>
<dbReference type="STRING" id="9483.ENSCJAP00000035503"/>
<dbReference type="FunFam" id="2.60.120.40:FF:000001">
    <property type="entry name" value="Complement C1q B chain"/>
    <property type="match status" value="1"/>
</dbReference>
<dbReference type="SMART" id="SM00110">
    <property type="entry name" value="C1Q"/>
    <property type="match status" value="1"/>
</dbReference>
<evidence type="ECO:0000313" key="7">
    <source>
        <dbReference type="Ensembl" id="ENSCJAP00000035503.5"/>
    </source>
</evidence>
<reference evidence="7" key="1">
    <citation type="submission" date="2009-03" db="EMBL/GenBank/DDBJ databases">
        <authorList>
            <person name="Warren W."/>
            <person name="Ye L."/>
            <person name="Minx P."/>
            <person name="Worley K."/>
            <person name="Gibbs R."/>
            <person name="Wilson R.K."/>
        </authorList>
    </citation>
    <scope>NUCLEOTIDE SEQUENCE [LARGE SCALE GENOMIC DNA]</scope>
</reference>
<dbReference type="Pfam" id="PF00386">
    <property type="entry name" value="C1q"/>
    <property type="match status" value="1"/>
</dbReference>
<dbReference type="OrthoDB" id="9889709at2759"/>
<comment type="subcellular location">
    <subcellularLocation>
        <location evidence="1">Secreted</location>
    </subcellularLocation>
</comment>
<evidence type="ECO:0000256" key="1">
    <source>
        <dbReference type="ARBA" id="ARBA00004613"/>
    </source>
</evidence>
<dbReference type="RefSeq" id="XP_035139971.1">
    <property type="nucleotide sequence ID" value="XM_035284080.2"/>
</dbReference>
<evidence type="ECO:0000256" key="3">
    <source>
        <dbReference type="ARBA" id="ARBA00022729"/>
    </source>
</evidence>
<dbReference type="CTD" id="114898"/>
<sequence>MHVCTHVTKHIYMIYHHTQVHAHLYKHVGISLITLAHKTSKYTNKVYTRRDASTHPSCHQRCKFFSKQLLKRVLRCGPAHVTGRKALPPMTGWENYAWGQRSARLLPQRKAGTWSTAESRRELLCSGRPWTWRAAARVTTMIPWVLLACALPCAADPLLGAFARRDFRKGSPQLVCSLPGPQGPPGPPGAPGPSGMMGRMGFPGKDGQDGQDGDRGDSGEEGPPGRTGNRGKPGPKGKAGAIGRAGPRGPKGVSGTPGKHGTPGKKGPKGKKGEPGLPGPCSCGSGHTKSAFSVAVTKSYPRERLPIKFDKILMNEGGHYNASSGKFVCSVPGIYYFTYDITLANKHLAIGLVHNGQYRIRTFDANTGNHDVASGSTILALKQGDEVWLQIFYSEQNGLFYDPYWTDSLFTGFLIYADQDDPNEV</sequence>
<evidence type="ECO:0000256" key="5">
    <source>
        <dbReference type="SAM" id="MobiDB-lite"/>
    </source>
</evidence>
<dbReference type="Gene3D" id="2.60.120.40">
    <property type="match status" value="1"/>
</dbReference>
<dbReference type="KEGG" id="cjc:100390816"/>
<keyword evidence="2" id="KW-0964">Secreted</keyword>
<dbReference type="InterPro" id="IPR008160">
    <property type="entry name" value="Collagen"/>
</dbReference>
<feature type="compositionally biased region" description="Low complexity" evidence="5">
    <location>
        <begin position="224"/>
        <end position="260"/>
    </location>
</feature>
<dbReference type="SUPFAM" id="SSF49842">
    <property type="entry name" value="TNF-like"/>
    <property type="match status" value="1"/>
</dbReference>
<accession>F7I8P4</accession>
<dbReference type="HOGENOM" id="CLU_001074_0_3_1"/>
<dbReference type="InterPro" id="IPR008983">
    <property type="entry name" value="Tumour_necrosis_fac-like_dom"/>
</dbReference>
<gene>
    <name evidence="7" type="primary">C1QTNF2</name>
</gene>
<dbReference type="PROSITE" id="PS50871">
    <property type="entry name" value="C1Q"/>
    <property type="match status" value="1"/>
</dbReference>
<keyword evidence="8" id="KW-1185">Reference proteome</keyword>
<dbReference type="FunCoup" id="F7I8P4">
    <property type="interactions" value="11"/>
</dbReference>
<dbReference type="PRINTS" id="PR00007">
    <property type="entry name" value="COMPLEMNTC1Q"/>
</dbReference>
<name>F7I8P4_CALJA</name>
<dbReference type="GeneID" id="100390816"/>
<dbReference type="Bgee" id="ENSCJAG00000019125">
    <property type="expression patterns" value="Expressed in heart and 5 other cell types or tissues"/>
</dbReference>
<organism evidence="7 8">
    <name type="scientific">Callithrix jacchus</name>
    <name type="common">White-tufted-ear marmoset</name>
    <name type="synonym">Simia Jacchus</name>
    <dbReference type="NCBI Taxonomy" id="9483"/>
    <lineage>
        <taxon>Eukaryota</taxon>
        <taxon>Metazoa</taxon>
        <taxon>Chordata</taxon>
        <taxon>Craniata</taxon>
        <taxon>Vertebrata</taxon>
        <taxon>Euteleostomi</taxon>
        <taxon>Mammalia</taxon>
        <taxon>Eutheria</taxon>
        <taxon>Euarchontoglires</taxon>
        <taxon>Primates</taxon>
        <taxon>Haplorrhini</taxon>
        <taxon>Platyrrhini</taxon>
        <taxon>Cebidae</taxon>
        <taxon>Callitrichinae</taxon>
        <taxon>Callithrix</taxon>
        <taxon>Callithrix</taxon>
    </lineage>
</organism>
<feature type="compositionally biased region" description="Pro residues" evidence="5">
    <location>
        <begin position="181"/>
        <end position="191"/>
    </location>
</feature>
<dbReference type="GeneTree" id="ENSGT00940000159591"/>
<dbReference type="Pfam" id="PF01391">
    <property type="entry name" value="Collagen"/>
    <property type="match status" value="1"/>
</dbReference>
<dbReference type="PANTHER" id="PTHR15427:SF28">
    <property type="entry name" value="COMPLEMENT C1Q TUMOR NECROSIS FACTOR-RELATED PROTEIN 2"/>
    <property type="match status" value="1"/>
</dbReference>
<feature type="compositionally biased region" description="Low complexity" evidence="5">
    <location>
        <begin position="193"/>
        <end position="203"/>
    </location>
</feature>
<dbReference type="AlphaFoldDB" id="F7I8P4"/>
<dbReference type="Ensembl" id="ENSCJAT00000037493.5">
    <property type="protein sequence ID" value="ENSCJAP00000035503.5"/>
    <property type="gene ID" value="ENSCJAG00000019125.5"/>
</dbReference>
<dbReference type="InParanoid" id="F7I8P4"/>
<protein>
    <submittedName>
        <fullName evidence="7">C1q and TNF related 2</fullName>
    </submittedName>
</protein>
<keyword evidence="4" id="KW-0176">Collagen</keyword>
<dbReference type="GO" id="GO:0005576">
    <property type="term" value="C:extracellular region"/>
    <property type="evidence" value="ECO:0007669"/>
    <property type="project" value="UniProtKB-SubCell"/>
</dbReference>
<proteinExistence type="predicted"/>
<evidence type="ECO:0000256" key="4">
    <source>
        <dbReference type="ARBA" id="ARBA00023119"/>
    </source>
</evidence>
<dbReference type="InterPro" id="IPR001073">
    <property type="entry name" value="C1q_dom"/>
</dbReference>
<evidence type="ECO:0000256" key="2">
    <source>
        <dbReference type="ARBA" id="ARBA00022525"/>
    </source>
</evidence>
<evidence type="ECO:0000313" key="8">
    <source>
        <dbReference type="Proteomes" id="UP000008225"/>
    </source>
</evidence>
<reference evidence="7" key="3">
    <citation type="submission" date="2025-09" db="UniProtKB">
        <authorList>
            <consortium name="Ensembl"/>
        </authorList>
    </citation>
    <scope>IDENTIFICATION</scope>
</reference>
<dbReference type="InterPro" id="IPR050392">
    <property type="entry name" value="Collagen/C1q_domain"/>
</dbReference>